<evidence type="ECO:0000256" key="5">
    <source>
        <dbReference type="ARBA" id="ARBA00023180"/>
    </source>
</evidence>
<dbReference type="GO" id="GO:0016020">
    <property type="term" value="C:membrane"/>
    <property type="evidence" value="ECO:0007669"/>
    <property type="project" value="UniProtKB-SubCell"/>
</dbReference>
<comment type="caution">
    <text evidence="7">The sequence shown here is derived from an EMBL/GenBank/DDBJ whole genome shotgun (WGS) entry which is preliminary data.</text>
</comment>
<organism evidence="7 8">
    <name type="scientific">Linum tenue</name>
    <dbReference type="NCBI Taxonomy" id="586396"/>
    <lineage>
        <taxon>Eukaryota</taxon>
        <taxon>Viridiplantae</taxon>
        <taxon>Streptophyta</taxon>
        <taxon>Embryophyta</taxon>
        <taxon>Tracheophyta</taxon>
        <taxon>Spermatophyta</taxon>
        <taxon>Magnoliopsida</taxon>
        <taxon>eudicotyledons</taxon>
        <taxon>Gunneridae</taxon>
        <taxon>Pentapetalae</taxon>
        <taxon>rosids</taxon>
        <taxon>fabids</taxon>
        <taxon>Malpighiales</taxon>
        <taxon>Linaceae</taxon>
        <taxon>Linum</taxon>
    </lineage>
</organism>
<evidence type="ECO:0000313" key="7">
    <source>
        <dbReference type="EMBL" id="CAI0412968.1"/>
    </source>
</evidence>
<comment type="subcellular location">
    <subcellularLocation>
        <location evidence="1">Membrane</location>
        <topology evidence="1">Single-pass type II membrane protein</topology>
    </subcellularLocation>
</comment>
<dbReference type="Pfam" id="PF02681">
    <property type="entry name" value="DUF212"/>
    <property type="match status" value="1"/>
</dbReference>
<dbReference type="GO" id="GO:0016757">
    <property type="term" value="F:glycosyltransferase activity"/>
    <property type="evidence" value="ECO:0007669"/>
    <property type="project" value="UniProtKB-KW"/>
</dbReference>
<dbReference type="PANTHER" id="PTHR31042:SF70">
    <property type="entry name" value="OS01G0695200 PROTEIN"/>
    <property type="match status" value="1"/>
</dbReference>
<keyword evidence="4 6" id="KW-0472">Membrane</keyword>
<protein>
    <submittedName>
        <fullName evidence="7">Uncharacterized protein</fullName>
    </submittedName>
</protein>
<dbReference type="Pfam" id="PF02485">
    <property type="entry name" value="Branch"/>
    <property type="match status" value="1"/>
</dbReference>
<dbReference type="InterPro" id="IPR003406">
    <property type="entry name" value="Glyco_trans_14"/>
</dbReference>
<accession>A0AAV0JTR5</accession>
<keyword evidence="5" id="KW-0325">Glycoprotein</keyword>
<dbReference type="EMBL" id="CAMGYJ010000005">
    <property type="protein sequence ID" value="CAI0412968.1"/>
    <property type="molecule type" value="Genomic_DNA"/>
</dbReference>
<dbReference type="InterPro" id="IPR003832">
    <property type="entry name" value="DUF212"/>
</dbReference>
<proteinExistence type="predicted"/>
<feature type="transmembrane region" description="Helical" evidence="6">
    <location>
        <begin position="112"/>
        <end position="129"/>
    </location>
</feature>
<evidence type="ECO:0000256" key="3">
    <source>
        <dbReference type="ARBA" id="ARBA00022679"/>
    </source>
</evidence>
<name>A0AAV0JTR5_9ROSI</name>
<dbReference type="PANTHER" id="PTHR31042">
    <property type="entry name" value="CORE-2/I-BRANCHING BETA-1,6-N-ACETYLGLUCOSAMINYLTRANSFERASE FAMILY PROTEIN-RELATED"/>
    <property type="match status" value="1"/>
</dbReference>
<keyword evidence="3" id="KW-0808">Transferase</keyword>
<dbReference type="InterPro" id="IPR044174">
    <property type="entry name" value="BC10-like"/>
</dbReference>
<dbReference type="AlphaFoldDB" id="A0AAV0JTR5"/>
<evidence type="ECO:0000256" key="2">
    <source>
        <dbReference type="ARBA" id="ARBA00022676"/>
    </source>
</evidence>
<evidence type="ECO:0000313" key="8">
    <source>
        <dbReference type="Proteomes" id="UP001154282"/>
    </source>
</evidence>
<gene>
    <name evidence="7" type="ORF">LITE_LOCUS15759</name>
</gene>
<dbReference type="Proteomes" id="UP001154282">
    <property type="component" value="Unassembled WGS sequence"/>
</dbReference>
<feature type="transmembrane region" description="Helical" evidence="6">
    <location>
        <begin position="51"/>
        <end position="69"/>
    </location>
</feature>
<keyword evidence="6" id="KW-1133">Transmembrane helix</keyword>
<evidence type="ECO:0000256" key="1">
    <source>
        <dbReference type="ARBA" id="ARBA00004606"/>
    </source>
</evidence>
<evidence type="ECO:0000256" key="4">
    <source>
        <dbReference type="ARBA" id="ARBA00023136"/>
    </source>
</evidence>
<keyword evidence="6" id="KW-0812">Transmembrane</keyword>
<sequence>MMDEVMTTADAATLGRAALSMAQTASSALLTPPTHPSDSSSPPSPLLPSNLPLITAFLAFALAQFLKLFTTWFKEKRWDSKRMVDSGGMPSSHSATVTALAMAIGLQDGTGSPAFAIAVILACIVMYDASGIRLHAGRQAELLNQIVCEFPPEHPLSSIRPLRELLGHTPFQNADADKFSVHVHSEPGFVLNETTTDSEFFHGRQLNKSVQVVWGEPTMIEAEKLLLEAALHDPANQRFVLLSDSCVPLYDFSYTYSYIMSSPKSFVDSFVDESTGRYDPDMSATIPRSKWRKGSQWVTLVRKHAELVVNDNFVYPIFKKYCKRWKAQRNLPKKILQILELNFLFQKRKLTNCIPDEHYVQTLLTMNEVEHEVERRTLTYTLWDSSPAKDWRQMWHPVTFKQPDAAPHKIKEIKGINHVHYESGHRTEWCRVANVYSSCFLFARKFSQGAALRLLNDGALGFHDPEAALPA</sequence>
<keyword evidence="2" id="KW-0328">Glycosyltransferase</keyword>
<reference evidence="7" key="1">
    <citation type="submission" date="2022-08" db="EMBL/GenBank/DDBJ databases">
        <authorList>
            <person name="Gutierrez-Valencia J."/>
        </authorList>
    </citation>
    <scope>NUCLEOTIDE SEQUENCE</scope>
</reference>
<evidence type="ECO:0000256" key="6">
    <source>
        <dbReference type="SAM" id="Phobius"/>
    </source>
</evidence>
<keyword evidence="8" id="KW-1185">Reference proteome</keyword>